<accession>A0A162E5V4</accession>
<dbReference type="InterPro" id="IPR051448">
    <property type="entry name" value="CdaR-like_regulators"/>
</dbReference>
<keyword evidence="3" id="KW-1185">Reference proteome</keyword>
<comment type="caution">
    <text evidence="2">The sequence shown here is derived from an EMBL/GenBank/DDBJ whole genome shotgun (WGS) entry which is preliminary data.</text>
</comment>
<dbReference type="OrthoDB" id="9792148at2"/>
<dbReference type="Pfam" id="PF13556">
    <property type="entry name" value="HTH_30"/>
    <property type="match status" value="1"/>
</dbReference>
<proteinExistence type="predicted"/>
<dbReference type="RefSeq" id="WP_061948193.1">
    <property type="nucleotide sequence ID" value="NZ_LTAO01000012.1"/>
</dbReference>
<protein>
    <recommendedName>
        <fullName evidence="1">PucR C-terminal helix-turn-helix domain-containing protein</fullName>
    </recommendedName>
</protein>
<evidence type="ECO:0000313" key="3">
    <source>
        <dbReference type="Proteomes" id="UP000075806"/>
    </source>
</evidence>
<dbReference type="Gene3D" id="1.10.10.2840">
    <property type="entry name" value="PucR C-terminal helix-turn-helix domain"/>
    <property type="match status" value="1"/>
</dbReference>
<dbReference type="PANTHER" id="PTHR33744">
    <property type="entry name" value="CARBOHYDRATE DIACID REGULATOR"/>
    <property type="match status" value="1"/>
</dbReference>
<dbReference type="STRING" id="519424.AZF04_03280"/>
<organism evidence="2 3">
    <name type="scientific">Alkalihalobacillus trypoxylicola</name>
    <dbReference type="NCBI Taxonomy" id="519424"/>
    <lineage>
        <taxon>Bacteria</taxon>
        <taxon>Bacillati</taxon>
        <taxon>Bacillota</taxon>
        <taxon>Bacilli</taxon>
        <taxon>Bacillales</taxon>
        <taxon>Bacillaceae</taxon>
        <taxon>Alkalihalobacillus</taxon>
    </lineage>
</organism>
<name>A0A162E5V4_9BACI</name>
<feature type="domain" description="PucR C-terminal helix-turn-helix" evidence="1">
    <location>
        <begin position="232"/>
        <end position="284"/>
    </location>
</feature>
<dbReference type="InterPro" id="IPR025736">
    <property type="entry name" value="PucR_C-HTH_dom"/>
</dbReference>
<evidence type="ECO:0000259" key="1">
    <source>
        <dbReference type="Pfam" id="PF13556"/>
    </source>
</evidence>
<dbReference type="AlphaFoldDB" id="A0A162E5V4"/>
<dbReference type="InterPro" id="IPR042070">
    <property type="entry name" value="PucR_C-HTH_sf"/>
</dbReference>
<dbReference type="EMBL" id="LTAO01000012">
    <property type="protein sequence ID" value="KYG31815.1"/>
    <property type="molecule type" value="Genomic_DNA"/>
</dbReference>
<dbReference type="PANTHER" id="PTHR33744:SF15">
    <property type="entry name" value="CARBOHYDRATE DIACID REGULATOR"/>
    <property type="match status" value="1"/>
</dbReference>
<evidence type="ECO:0000313" key="2">
    <source>
        <dbReference type="EMBL" id="KYG31815.1"/>
    </source>
</evidence>
<dbReference type="Proteomes" id="UP000075806">
    <property type="component" value="Unassembled WGS sequence"/>
</dbReference>
<sequence length="295" mass="34548">MNTEKLLRLFDSAIIKNSSSQASNNTLRLMIEEKVIHFDLELLTEKEVLLLKELFNEPITIPAPQSQLEEKWRNWLIHDSPSPPIKSQVRFIHFLLDKSIDDYQAFHEIWDSLLEKTTSIIWISPTYGIVIHIDDTLDDEVEYQSLIEAMSTDFYVNLSLLMGSQTAASNSKSQFLWEKKCFEIAKRHHQKKQYFDEHEVSAIFLLSFIPSHDRTEIIEHFFNKELLEDQELLKSVSVYLKNHLNLSSAAKALHMHRNSLQYRIDKFIDKTGIDIKQFPQAAFLSSLLQLIHYKI</sequence>
<gene>
    <name evidence="2" type="ORF">AZF04_03280</name>
</gene>
<reference evidence="2" key="1">
    <citation type="submission" date="2016-02" db="EMBL/GenBank/DDBJ databases">
        <title>Genome sequence of Bacillus trypoxylicola KCTC 13244(T).</title>
        <authorList>
            <person name="Jeong H."/>
            <person name="Park S.-H."/>
            <person name="Choi S.-K."/>
        </authorList>
    </citation>
    <scope>NUCLEOTIDE SEQUENCE [LARGE SCALE GENOMIC DNA]</scope>
    <source>
        <strain evidence="2">KCTC 13244</strain>
    </source>
</reference>